<evidence type="ECO:0008006" key="6">
    <source>
        <dbReference type="Google" id="ProtNLM"/>
    </source>
</evidence>
<organism evidence="3 4">
    <name type="scientific">Aspergillus tanneri</name>
    <dbReference type="NCBI Taxonomy" id="1220188"/>
    <lineage>
        <taxon>Eukaryota</taxon>
        <taxon>Fungi</taxon>
        <taxon>Dikarya</taxon>
        <taxon>Ascomycota</taxon>
        <taxon>Pezizomycotina</taxon>
        <taxon>Eurotiomycetes</taxon>
        <taxon>Eurotiomycetidae</taxon>
        <taxon>Eurotiales</taxon>
        <taxon>Aspergillaceae</taxon>
        <taxon>Aspergillus</taxon>
        <taxon>Aspergillus subgen. Circumdati</taxon>
    </lineage>
</organism>
<evidence type="ECO:0000313" key="3">
    <source>
        <dbReference type="EMBL" id="THD00075.1"/>
    </source>
</evidence>
<feature type="compositionally biased region" description="Polar residues" evidence="1">
    <location>
        <begin position="359"/>
        <end position="376"/>
    </location>
</feature>
<evidence type="ECO:0000313" key="2">
    <source>
        <dbReference type="EMBL" id="KAA8645378.1"/>
    </source>
</evidence>
<feature type="region of interest" description="Disordered" evidence="1">
    <location>
        <begin position="1"/>
        <end position="84"/>
    </location>
</feature>
<dbReference type="EMBL" id="QUQM01000007">
    <property type="protein sequence ID" value="KAA8645378.1"/>
    <property type="molecule type" value="Genomic_DNA"/>
</dbReference>
<dbReference type="OrthoDB" id="1681166at2759"/>
<evidence type="ECO:0000313" key="4">
    <source>
        <dbReference type="Proteomes" id="UP000308092"/>
    </source>
</evidence>
<dbReference type="Proteomes" id="UP000308092">
    <property type="component" value="Unassembled WGS sequence"/>
</dbReference>
<dbReference type="STRING" id="1220188.A0A4S3JX39"/>
<feature type="compositionally biased region" description="Polar residues" evidence="1">
    <location>
        <begin position="1"/>
        <end position="16"/>
    </location>
</feature>
<proteinExistence type="predicted"/>
<protein>
    <recommendedName>
        <fullName evidence="6">Anaphase promoting complex subunit 11</fullName>
    </recommendedName>
</protein>
<comment type="caution">
    <text evidence="3">The sequence shown here is derived from an EMBL/GenBank/DDBJ whole genome shotgun (WGS) entry which is preliminary data.</text>
</comment>
<dbReference type="GeneID" id="54329499"/>
<sequence length="376" mass="41481">MSLLKRTTSPLSSPPSGQYVRRTSESNIPSRPQSIIDRPMTAQKTHNIPEEPLSSHETTEHPTSHLPEDDRHHESPSTAQPPFQPFFTLIEDANTTEYYHPTVHYIFSDDDTDILTEAALRSLETEQDALSHGTKGRSKTTHNPLHSSGGKEDTYDEDDDISSPRKAPLLPPSIPGVRDSYIILDVDSTSSNEAHLNIVLNRNNSGVSGTSPGTQAIVQTQQPLNSQNQHSQDRQGLPSHQFTVTSARSLTPAWQVLNTELVPAPTFENNLSGEQPLNGGLMLKIQGTAGLPRKDRDREKSSQRLEDMMDQFSKRLSELRQVIEAGEQGNFADELTEEIKPTELGTENTPGVSIDGQFDTPTQAENATRNEGAQHS</sequence>
<feature type="region of interest" description="Disordered" evidence="1">
    <location>
        <begin position="125"/>
        <end position="174"/>
    </location>
</feature>
<dbReference type="RefSeq" id="XP_033424739.1">
    <property type="nucleotide sequence ID" value="XM_033571424.1"/>
</dbReference>
<name>A0A4S3JX39_9EURO</name>
<feature type="compositionally biased region" description="Basic and acidic residues" evidence="1">
    <location>
        <begin position="47"/>
        <end position="75"/>
    </location>
</feature>
<dbReference type="EMBL" id="SOSA01000006">
    <property type="protein sequence ID" value="THD00075.1"/>
    <property type="molecule type" value="Genomic_DNA"/>
</dbReference>
<keyword evidence="4" id="KW-1185">Reference proteome</keyword>
<reference evidence="2 5" key="2">
    <citation type="submission" date="2019-08" db="EMBL/GenBank/DDBJ databases">
        <title>The genome sequence of a newly discovered highly antifungal drug resistant Aspergillus species, Aspergillus tanneri NIH 1004.</title>
        <authorList>
            <person name="Mounaud S."/>
            <person name="Singh I."/>
            <person name="Joardar V."/>
            <person name="Pakala S."/>
            <person name="Pakala S."/>
            <person name="Venepally P."/>
            <person name="Chung J.K."/>
            <person name="Losada L."/>
            <person name="Nierman W.C."/>
        </authorList>
    </citation>
    <scope>NUCLEOTIDE SEQUENCE [LARGE SCALE GENOMIC DNA]</scope>
    <source>
        <strain evidence="2 5">NIH1004</strain>
    </source>
</reference>
<gene>
    <name evidence="2" type="ORF">ATNIH1004_006797</name>
    <name evidence="3" type="ORF">EYZ11_000400</name>
</gene>
<evidence type="ECO:0000256" key="1">
    <source>
        <dbReference type="SAM" id="MobiDB-lite"/>
    </source>
</evidence>
<accession>A0A4S3JX39</accession>
<evidence type="ECO:0000313" key="5">
    <source>
        <dbReference type="Proteomes" id="UP000324241"/>
    </source>
</evidence>
<dbReference type="VEuPathDB" id="FungiDB:EYZ11_000400"/>
<feature type="region of interest" description="Disordered" evidence="1">
    <location>
        <begin position="327"/>
        <end position="376"/>
    </location>
</feature>
<dbReference type="AlphaFoldDB" id="A0A4S3JX39"/>
<reference evidence="3 4" key="1">
    <citation type="submission" date="2019-03" db="EMBL/GenBank/DDBJ databases">
        <title>The genome sequence of a newly discovered highly antifungal drug resistant Aspergillus species, Aspergillus tanneri NIH 1004.</title>
        <authorList>
            <person name="Mounaud S."/>
            <person name="Singh I."/>
            <person name="Joardar V."/>
            <person name="Pakala S."/>
            <person name="Pakala S."/>
            <person name="Venepally P."/>
            <person name="Hoover J."/>
            <person name="Nierman W."/>
            <person name="Chung J."/>
            <person name="Losada L."/>
        </authorList>
    </citation>
    <scope>NUCLEOTIDE SEQUENCE [LARGE SCALE GENOMIC DNA]</scope>
    <source>
        <strain evidence="3 4">NIH1004</strain>
    </source>
</reference>
<dbReference type="Proteomes" id="UP000324241">
    <property type="component" value="Unassembled WGS sequence"/>
</dbReference>